<evidence type="ECO:0000256" key="3">
    <source>
        <dbReference type="ARBA" id="ARBA00012663"/>
    </source>
</evidence>
<evidence type="ECO:0000313" key="6">
    <source>
        <dbReference type="Proteomes" id="UP000036681"/>
    </source>
</evidence>
<evidence type="ECO:0000256" key="2">
    <source>
        <dbReference type="ARBA" id="ARBA00006285"/>
    </source>
</evidence>
<dbReference type="CDD" id="cd06565">
    <property type="entry name" value="GH20_GcnA-like"/>
    <property type="match status" value="1"/>
</dbReference>
<dbReference type="GO" id="GO:0004563">
    <property type="term" value="F:beta-N-acetylhexosaminidase activity"/>
    <property type="evidence" value="ECO:0007669"/>
    <property type="project" value="UniProtKB-EC"/>
</dbReference>
<comment type="catalytic activity">
    <reaction evidence="1">
        <text>Hydrolysis of terminal non-reducing N-acetyl-D-hexosamine residues in N-acetyl-beta-D-hexosaminides.</text>
        <dbReference type="EC" id="3.2.1.52"/>
    </reaction>
</comment>
<keyword evidence="6" id="KW-1185">Reference proteome</keyword>
<dbReference type="Gene3D" id="3.20.20.80">
    <property type="entry name" value="Glycosidases"/>
    <property type="match status" value="1"/>
</dbReference>
<reference evidence="7" key="1">
    <citation type="submission" date="2023-03" db="UniProtKB">
        <authorList>
            <consortium name="WormBaseParasite"/>
        </authorList>
    </citation>
    <scope>IDENTIFICATION</scope>
</reference>
<evidence type="ECO:0000256" key="4">
    <source>
        <dbReference type="ARBA" id="ARBA00022801"/>
    </source>
</evidence>
<dbReference type="EC" id="3.2.1.52" evidence="3"/>
<comment type="similarity">
    <text evidence="2">Belongs to the glycosyl hydrolase 20 family.</text>
</comment>
<dbReference type="InterPro" id="IPR015883">
    <property type="entry name" value="Glyco_hydro_20_cat"/>
</dbReference>
<dbReference type="InterPro" id="IPR017853">
    <property type="entry name" value="GH"/>
</dbReference>
<dbReference type="PANTHER" id="PTHR21040:SF4">
    <property type="entry name" value="BETA-N-ACETYLHEXOSAMINIDASE"/>
    <property type="match status" value="1"/>
</dbReference>
<protein>
    <recommendedName>
        <fullName evidence="3">beta-N-acetylhexosaminidase</fullName>
        <ecNumber evidence="3">3.2.1.52</ecNumber>
    </recommendedName>
</protein>
<sequence length="512" mass="58953">MGLISASPINIVQLEGLLASIVETPKIVGQTTQIAHYNNVIVHFDLKGAPPKVAYLKQVLELIKHNGATGILIEWEDTFPFTGIFEDIRSSNGYTMAEVKEILSYAQKLELDIIPLVQTFGHLEWILKVAKFRKYRQNDMYPQVICLADEEAVGLVTEAIRQVCDVHKQFGVKYFHIGADEAFEYGNCEKDIVFISQQKRNGKERLGVQHLAKIAKYVRSLLPNTRVLAWYDMLKTFSLDVITEHKLGDLIEPVVWDYSETVQQQDEWTWRTLASSFKNIWGSSAFKGANNPSSQFIDIQHYKFGGLFENFRGLIITGWQRYDHFAVLCELLPVAIPSAIACLQIAAGNDSADDRMLEKKVAEALQCREVVSLNESDKFAGCVFPGSELFEAIHVTLKRYTNTVKENVFEDYQVRGWLGRLNVKHNYSQLWYLNGLTSVIQSNLFMVRNVEQLIRTAMEPIYQENTIDEWIYEYTDPITEKLEKYMHDIERLKQIREFPKRSFQILRDLRAI</sequence>
<dbReference type="InterPro" id="IPR038901">
    <property type="entry name" value="HEXDC-like"/>
</dbReference>
<dbReference type="GO" id="GO:0005975">
    <property type="term" value="P:carbohydrate metabolic process"/>
    <property type="evidence" value="ECO:0007669"/>
    <property type="project" value="InterPro"/>
</dbReference>
<keyword evidence="4" id="KW-0378">Hydrolase</keyword>
<dbReference type="WBParaSite" id="ALUE_0000899001-mRNA-1">
    <property type="protein sequence ID" value="ALUE_0000899001-mRNA-1"/>
    <property type="gene ID" value="ALUE_0000899001"/>
</dbReference>
<feature type="domain" description="Glycoside hydrolase family 20 catalytic" evidence="5">
    <location>
        <begin position="90"/>
        <end position="258"/>
    </location>
</feature>
<proteinExistence type="inferred from homology"/>
<dbReference type="AlphaFoldDB" id="A0A9J2PG73"/>
<evidence type="ECO:0000313" key="7">
    <source>
        <dbReference type="WBParaSite" id="ALUE_0000899001-mRNA-1"/>
    </source>
</evidence>
<organism evidence="6 7">
    <name type="scientific">Ascaris lumbricoides</name>
    <name type="common">Giant roundworm</name>
    <dbReference type="NCBI Taxonomy" id="6252"/>
    <lineage>
        <taxon>Eukaryota</taxon>
        <taxon>Metazoa</taxon>
        <taxon>Ecdysozoa</taxon>
        <taxon>Nematoda</taxon>
        <taxon>Chromadorea</taxon>
        <taxon>Rhabditida</taxon>
        <taxon>Spirurina</taxon>
        <taxon>Ascaridomorpha</taxon>
        <taxon>Ascaridoidea</taxon>
        <taxon>Ascarididae</taxon>
        <taxon>Ascaris</taxon>
    </lineage>
</organism>
<name>A0A9J2PG73_ASCLU</name>
<dbReference type="PANTHER" id="PTHR21040">
    <property type="entry name" value="BCDNA.GH04120"/>
    <property type="match status" value="1"/>
</dbReference>
<evidence type="ECO:0000259" key="5">
    <source>
        <dbReference type="Pfam" id="PF00728"/>
    </source>
</evidence>
<dbReference type="Proteomes" id="UP000036681">
    <property type="component" value="Unplaced"/>
</dbReference>
<accession>A0A9J2PG73</accession>
<dbReference type="Pfam" id="PF00728">
    <property type="entry name" value="Glyco_hydro_20"/>
    <property type="match status" value="1"/>
</dbReference>
<evidence type="ECO:0000256" key="1">
    <source>
        <dbReference type="ARBA" id="ARBA00001231"/>
    </source>
</evidence>
<dbReference type="SUPFAM" id="SSF51445">
    <property type="entry name" value="(Trans)glycosidases"/>
    <property type="match status" value="1"/>
</dbReference>